<organism evidence="6 7">
    <name type="scientific">Phyllobacterium phragmitis</name>
    <dbReference type="NCBI Taxonomy" id="2670329"/>
    <lineage>
        <taxon>Bacteria</taxon>
        <taxon>Pseudomonadati</taxon>
        <taxon>Pseudomonadota</taxon>
        <taxon>Alphaproteobacteria</taxon>
        <taxon>Hyphomicrobiales</taxon>
        <taxon>Phyllobacteriaceae</taxon>
        <taxon>Phyllobacterium</taxon>
    </lineage>
</organism>
<evidence type="ECO:0000313" key="7">
    <source>
        <dbReference type="Proteomes" id="UP001628091"/>
    </source>
</evidence>
<protein>
    <submittedName>
        <fullName evidence="6">Cytochrome c</fullName>
    </submittedName>
</protein>
<comment type="caution">
    <text evidence="6">The sequence shown here is derived from an EMBL/GenBank/DDBJ whole genome shotgun (WGS) entry which is preliminary data.</text>
</comment>
<proteinExistence type="predicted"/>
<gene>
    <name evidence="6" type="ORF">PPNSA23_13120</name>
</gene>
<dbReference type="Gene3D" id="1.10.760.10">
    <property type="entry name" value="Cytochrome c-like domain"/>
    <property type="match status" value="1"/>
</dbReference>
<keyword evidence="2 4" id="KW-0479">Metal-binding</keyword>
<evidence type="ECO:0000259" key="5">
    <source>
        <dbReference type="PROSITE" id="PS51007"/>
    </source>
</evidence>
<evidence type="ECO:0000256" key="4">
    <source>
        <dbReference type="PROSITE-ProRule" id="PRU00433"/>
    </source>
</evidence>
<keyword evidence="7" id="KW-1185">Reference proteome</keyword>
<accession>A0ABQ0GXH6</accession>
<keyword evidence="1 4" id="KW-0349">Heme</keyword>
<dbReference type="PROSITE" id="PS51007">
    <property type="entry name" value="CYTC"/>
    <property type="match status" value="2"/>
</dbReference>
<dbReference type="PANTHER" id="PTHR35008:SF8">
    <property type="entry name" value="ALCOHOL DEHYDROGENASE CYTOCHROME C SUBUNIT"/>
    <property type="match status" value="1"/>
</dbReference>
<evidence type="ECO:0000256" key="2">
    <source>
        <dbReference type="ARBA" id="ARBA00022723"/>
    </source>
</evidence>
<evidence type="ECO:0000313" key="6">
    <source>
        <dbReference type="EMBL" id="GAB1581369.1"/>
    </source>
</evidence>
<evidence type="ECO:0000256" key="3">
    <source>
        <dbReference type="ARBA" id="ARBA00023004"/>
    </source>
</evidence>
<feature type="domain" description="Cytochrome c" evidence="5">
    <location>
        <begin position="40"/>
        <end position="147"/>
    </location>
</feature>
<name>A0ABQ0GXH6_9HYPH</name>
<sequence>MLRKLIGSVAILAIAAIAGVWFLSAPQRVDAEVLAKLAPGDPVNGETMFWAGGCTSCHAAPGAEGDARLVLSGGREIVSAFGTFVAPNISPSPQGIGGWALADFVNAMMEGVAPDGSHLYPSFPYTSYTRMKPQDVADLFAYMKTLPPSDRVAGPHRLGFPYNIRRGIGLWKRLYLSPGPVLALADASDAVRRGQYLVEGPGHCGECHTPRNAFGGLDKSRWLAGAISPEIGPGGRQGIIPNITGGEGGIGDWSESDIAYALESGFTPDYDSLGGSMTDVVTNMSRLSVRDREAIAAYLKAVPGHPDGYPAN</sequence>
<dbReference type="SUPFAM" id="SSF46626">
    <property type="entry name" value="Cytochrome c"/>
    <property type="match status" value="2"/>
</dbReference>
<dbReference type="InterPro" id="IPR036909">
    <property type="entry name" value="Cyt_c-like_dom_sf"/>
</dbReference>
<evidence type="ECO:0000256" key="1">
    <source>
        <dbReference type="ARBA" id="ARBA00022617"/>
    </source>
</evidence>
<dbReference type="Pfam" id="PF00034">
    <property type="entry name" value="Cytochrom_C"/>
    <property type="match status" value="1"/>
</dbReference>
<dbReference type="RefSeq" id="WP_407864213.1">
    <property type="nucleotide sequence ID" value="NZ_BAAFZP010000001.1"/>
</dbReference>
<feature type="domain" description="Cytochrome c" evidence="5">
    <location>
        <begin position="189"/>
        <end position="303"/>
    </location>
</feature>
<dbReference type="EMBL" id="BAAFZP010000001">
    <property type="protein sequence ID" value="GAB1581369.1"/>
    <property type="molecule type" value="Genomic_DNA"/>
</dbReference>
<dbReference type="Proteomes" id="UP001628091">
    <property type="component" value="Unassembled WGS sequence"/>
</dbReference>
<dbReference type="PANTHER" id="PTHR35008">
    <property type="entry name" value="BLL4482 PROTEIN-RELATED"/>
    <property type="match status" value="1"/>
</dbReference>
<keyword evidence="3 4" id="KW-0408">Iron</keyword>
<reference evidence="6 7" key="1">
    <citation type="submission" date="2024-10" db="EMBL/GenBank/DDBJ databases">
        <title>Isolation, draft genome sequencing and identification of Phyllobacterium sp. NSA23, isolated from leaf soil.</title>
        <authorList>
            <person name="Akita H."/>
        </authorList>
    </citation>
    <scope>NUCLEOTIDE SEQUENCE [LARGE SCALE GENOMIC DNA]</scope>
    <source>
        <strain evidence="6 7">NSA23</strain>
    </source>
</reference>
<dbReference type="InterPro" id="IPR009056">
    <property type="entry name" value="Cyt_c-like_dom"/>
</dbReference>
<dbReference type="InterPro" id="IPR051459">
    <property type="entry name" value="Cytochrome_c-type_DH"/>
</dbReference>